<dbReference type="RefSeq" id="WP_053570557.1">
    <property type="nucleotide sequence ID" value="NZ_FCNY02000008.1"/>
</dbReference>
<dbReference type="Gene3D" id="1.10.580.10">
    <property type="entry name" value="Citrate Synthase, domain 1"/>
    <property type="match status" value="1"/>
</dbReference>
<proteinExistence type="inferred from homology"/>
<dbReference type="SUPFAM" id="SSF48256">
    <property type="entry name" value="Citrate synthase"/>
    <property type="match status" value="1"/>
</dbReference>
<dbReference type="GO" id="GO:0005829">
    <property type="term" value="C:cytosol"/>
    <property type="evidence" value="ECO:0007669"/>
    <property type="project" value="TreeGrafter"/>
</dbReference>
<gene>
    <name evidence="5" type="ORF">AWB70_03416</name>
</gene>
<dbReference type="InterPro" id="IPR002020">
    <property type="entry name" value="Citrate_synthase"/>
</dbReference>
<dbReference type="PANTHER" id="PTHR11739">
    <property type="entry name" value="CITRATE SYNTHASE"/>
    <property type="match status" value="1"/>
</dbReference>
<reference evidence="6" key="1">
    <citation type="submission" date="2016-01" db="EMBL/GenBank/DDBJ databases">
        <authorList>
            <person name="Peeters C."/>
        </authorList>
    </citation>
    <scope>NUCLEOTIDE SEQUENCE [LARGE SCALE GENOMIC DNA]</scope>
</reference>
<keyword evidence="4" id="KW-0808">Transferase</keyword>
<evidence type="ECO:0000256" key="1">
    <source>
        <dbReference type="ARBA" id="ARBA00004751"/>
    </source>
</evidence>
<comment type="pathway">
    <text evidence="1">Carbohydrate metabolism; tricarboxylic acid cycle; isocitrate from oxaloacetate: step 1/2.</text>
</comment>
<organism evidence="5 6">
    <name type="scientific">Caballeronia cordobensis</name>
    <name type="common">Burkholderia cordobensis</name>
    <dbReference type="NCBI Taxonomy" id="1353886"/>
    <lineage>
        <taxon>Bacteria</taxon>
        <taxon>Pseudomonadati</taxon>
        <taxon>Pseudomonadota</taxon>
        <taxon>Betaproteobacteria</taxon>
        <taxon>Burkholderiales</taxon>
        <taxon>Burkholderiaceae</taxon>
        <taxon>Caballeronia</taxon>
    </lineage>
</organism>
<keyword evidence="6" id="KW-1185">Reference proteome</keyword>
<dbReference type="GO" id="GO:0036440">
    <property type="term" value="F:citrate synthase activity"/>
    <property type="evidence" value="ECO:0007669"/>
    <property type="project" value="UniProtKB-EC"/>
</dbReference>
<evidence type="ECO:0000256" key="4">
    <source>
        <dbReference type="ARBA" id="ARBA00022679"/>
    </source>
</evidence>
<evidence type="ECO:0000313" key="6">
    <source>
        <dbReference type="Proteomes" id="UP000054740"/>
    </source>
</evidence>
<dbReference type="InterPro" id="IPR016143">
    <property type="entry name" value="Citrate_synth-like_sm_a-sub"/>
</dbReference>
<dbReference type="Gene3D" id="1.10.230.10">
    <property type="entry name" value="Cytochrome P450-Terp, domain 2"/>
    <property type="match status" value="1"/>
</dbReference>
<dbReference type="EC" id="2.3.3.16" evidence="3"/>
<dbReference type="PANTHER" id="PTHR11739:SF4">
    <property type="entry name" value="CITRATE SYNTHASE, PEROXISOMAL"/>
    <property type="match status" value="1"/>
</dbReference>
<comment type="similarity">
    <text evidence="2">Belongs to the citrate synthase family.</text>
</comment>
<dbReference type="CDD" id="cd06100">
    <property type="entry name" value="CCL_ACL-C"/>
    <property type="match status" value="1"/>
</dbReference>
<dbReference type="Pfam" id="PF00285">
    <property type="entry name" value="Citrate_synt"/>
    <property type="match status" value="1"/>
</dbReference>
<dbReference type="Proteomes" id="UP000054740">
    <property type="component" value="Unassembled WGS sequence"/>
</dbReference>
<dbReference type="NCBIfam" id="NF004868">
    <property type="entry name" value="PRK06224.1-5"/>
    <property type="match status" value="1"/>
</dbReference>
<dbReference type="EMBL" id="FCNY02000008">
    <property type="protein sequence ID" value="SAL44566.1"/>
    <property type="molecule type" value="Genomic_DNA"/>
</dbReference>
<dbReference type="GO" id="GO:0006099">
    <property type="term" value="P:tricarboxylic acid cycle"/>
    <property type="evidence" value="ECO:0007669"/>
    <property type="project" value="UniProtKB-UniPathway"/>
</dbReference>
<name>A0A158HJU9_CABCO</name>
<evidence type="ECO:0000256" key="2">
    <source>
        <dbReference type="ARBA" id="ARBA00010566"/>
    </source>
</evidence>
<sequence>MKQAEIRSDIAWATPEKVVIHGLDLCEDIVGKMDFGQMAFLQLFARLPEARELRMFNAMMVILVEHGITPSSLATRMTYAGAPEAVQAAVAAGLLGLGSVFVGSLDNAARLLQESMPDPDAALDIDELARKIVDGYRARREILPGIGHPFHKPIDPRAPALFRVAQETGYDGPYIRLMTAIGKEAERRLDRALPVNVTGAMAAVASEMGISWRICRGLAVAARAVGLVGHILEEMRQPLATALYLRTEHEASAHRVPRQEREQG</sequence>
<dbReference type="InterPro" id="IPR036969">
    <property type="entry name" value="Citrate_synthase_sf"/>
</dbReference>
<protein>
    <recommendedName>
        <fullName evidence="3">citrate synthase (unknown stereospecificity)</fullName>
        <ecNumber evidence="3">2.3.3.16</ecNumber>
    </recommendedName>
</protein>
<accession>A0A158HJU9</accession>
<dbReference type="AlphaFoldDB" id="A0A158HJU9"/>
<dbReference type="UniPathway" id="UPA00223">
    <property type="reaction ID" value="UER00717"/>
</dbReference>
<evidence type="ECO:0000313" key="5">
    <source>
        <dbReference type="EMBL" id="SAL44566.1"/>
    </source>
</evidence>
<dbReference type="InterPro" id="IPR016142">
    <property type="entry name" value="Citrate_synth-like_lrg_a-sub"/>
</dbReference>
<dbReference type="GO" id="GO:0005975">
    <property type="term" value="P:carbohydrate metabolic process"/>
    <property type="evidence" value="ECO:0007669"/>
    <property type="project" value="TreeGrafter"/>
</dbReference>
<evidence type="ECO:0000256" key="3">
    <source>
        <dbReference type="ARBA" id="ARBA00012972"/>
    </source>
</evidence>